<evidence type="ECO:0000313" key="1">
    <source>
        <dbReference type="EMBL" id="OJH41084.1"/>
    </source>
</evidence>
<organism evidence="1 2">
    <name type="scientific">Cystobacter ferrugineus</name>
    <dbReference type="NCBI Taxonomy" id="83449"/>
    <lineage>
        <taxon>Bacteria</taxon>
        <taxon>Pseudomonadati</taxon>
        <taxon>Myxococcota</taxon>
        <taxon>Myxococcia</taxon>
        <taxon>Myxococcales</taxon>
        <taxon>Cystobacterineae</taxon>
        <taxon>Archangiaceae</taxon>
        <taxon>Cystobacter</taxon>
    </lineage>
</organism>
<dbReference type="Proteomes" id="UP000182229">
    <property type="component" value="Unassembled WGS sequence"/>
</dbReference>
<name>A0A1L9BFP0_9BACT</name>
<gene>
    <name evidence="1" type="ORF">BON30_09275</name>
</gene>
<dbReference type="EMBL" id="MPIN01000002">
    <property type="protein sequence ID" value="OJH41084.1"/>
    <property type="molecule type" value="Genomic_DNA"/>
</dbReference>
<sequence>MDDHIGNEGALEFLSTIFFPECSGFFLADEFRASSLLVVAIALLQAEAPREQAVESLLDALEGQLVFLGAQLHGAGHLLATRVPSGQFLPALLA</sequence>
<comment type="caution">
    <text evidence="1">The sequence shown here is derived from an EMBL/GenBank/DDBJ whole genome shotgun (WGS) entry which is preliminary data.</text>
</comment>
<reference evidence="2" key="1">
    <citation type="submission" date="2016-11" db="EMBL/GenBank/DDBJ databases">
        <authorList>
            <person name="Shukria A."/>
            <person name="Stevens D.C."/>
        </authorList>
    </citation>
    <scope>NUCLEOTIDE SEQUENCE [LARGE SCALE GENOMIC DNA]</scope>
    <source>
        <strain evidence="2">Cbfe23</strain>
    </source>
</reference>
<proteinExistence type="predicted"/>
<keyword evidence="2" id="KW-1185">Reference proteome</keyword>
<accession>A0A1L9BFP0</accession>
<protein>
    <submittedName>
        <fullName evidence="1">Uncharacterized protein</fullName>
    </submittedName>
</protein>
<reference evidence="1 2" key="2">
    <citation type="submission" date="2016-12" db="EMBL/GenBank/DDBJ databases">
        <title>Draft Genome Sequence of Cystobacter ferrugineus Strain Cbfe23.</title>
        <authorList>
            <person name="Akbar S."/>
            <person name="Dowd S.E."/>
            <person name="Stevens D.C."/>
        </authorList>
    </citation>
    <scope>NUCLEOTIDE SEQUENCE [LARGE SCALE GENOMIC DNA]</scope>
    <source>
        <strain evidence="1 2">Cbfe23</strain>
    </source>
</reference>
<dbReference type="AlphaFoldDB" id="A0A1L9BFP0"/>
<evidence type="ECO:0000313" key="2">
    <source>
        <dbReference type="Proteomes" id="UP000182229"/>
    </source>
</evidence>